<feature type="coiled-coil region" evidence="1">
    <location>
        <begin position="224"/>
        <end position="307"/>
    </location>
</feature>
<dbReference type="AlphaFoldDB" id="A0A1F7Z4G5"/>
<dbReference type="Gene3D" id="3.30.479.30">
    <property type="entry name" value="Band 7 domain"/>
    <property type="match status" value="1"/>
</dbReference>
<dbReference type="Proteomes" id="UP000177169">
    <property type="component" value="Unassembled WGS sequence"/>
</dbReference>
<dbReference type="STRING" id="1802505.A3D01_02350"/>
<evidence type="ECO:0000259" key="2">
    <source>
        <dbReference type="Pfam" id="PF01145"/>
    </source>
</evidence>
<reference evidence="3 4" key="1">
    <citation type="journal article" date="2016" name="Nat. Commun.">
        <title>Thousands of microbial genomes shed light on interconnected biogeochemical processes in an aquifer system.</title>
        <authorList>
            <person name="Anantharaman K."/>
            <person name="Brown C.T."/>
            <person name="Hug L.A."/>
            <person name="Sharon I."/>
            <person name="Castelle C.J."/>
            <person name="Probst A.J."/>
            <person name="Thomas B.C."/>
            <person name="Singh A."/>
            <person name="Wilkins M.J."/>
            <person name="Karaoz U."/>
            <person name="Brodie E.L."/>
            <person name="Williams K.H."/>
            <person name="Hubbard S.S."/>
            <person name="Banfield J.F."/>
        </authorList>
    </citation>
    <scope>NUCLEOTIDE SEQUENCE [LARGE SCALE GENOMIC DNA]</scope>
</reference>
<proteinExistence type="predicted"/>
<dbReference type="EMBL" id="MGGR01000013">
    <property type="protein sequence ID" value="OGM33788.1"/>
    <property type="molecule type" value="Genomic_DNA"/>
</dbReference>
<dbReference type="InterPro" id="IPR001107">
    <property type="entry name" value="Band_7"/>
</dbReference>
<evidence type="ECO:0000313" key="4">
    <source>
        <dbReference type="Proteomes" id="UP000177169"/>
    </source>
</evidence>
<evidence type="ECO:0000313" key="3">
    <source>
        <dbReference type="EMBL" id="OGM33788.1"/>
    </source>
</evidence>
<dbReference type="Pfam" id="PF01145">
    <property type="entry name" value="Band_7"/>
    <property type="match status" value="1"/>
</dbReference>
<accession>A0A1F7Z4G5</accession>
<keyword evidence="1" id="KW-0175">Coiled coil</keyword>
<name>A0A1F7Z4G5_9BACT</name>
<protein>
    <recommendedName>
        <fullName evidence="2">Band 7 domain-containing protein</fullName>
    </recommendedName>
</protein>
<organism evidence="3 4">
    <name type="scientific">Candidatus Woesebacteria bacterium RIFCSPHIGHO2_02_FULL_39_13</name>
    <dbReference type="NCBI Taxonomy" id="1802505"/>
    <lineage>
        <taxon>Bacteria</taxon>
        <taxon>Candidatus Woeseibacteriota</taxon>
    </lineage>
</organism>
<feature type="domain" description="Band 7" evidence="2">
    <location>
        <begin position="33"/>
        <end position="230"/>
    </location>
</feature>
<dbReference type="InterPro" id="IPR036013">
    <property type="entry name" value="Band_7/SPFH_dom_sf"/>
</dbReference>
<sequence>MDMGKLLGTIITLFVVAVLGILILSACGYVAANVEQGETGIQMYQSQITNVVGPGRYTELGRLFLDIEIINTQALRFCGEDPEVLTNDQQRIGVKVCGTVQRPDYTKSDVLQAKWGLYRYLYTDDKALVGEIDEKGNFVGASLMYDLSQQAMKSCVGDRKFEEAAVGASRDLLRTCVDERLSELAGSYGLDIQNIVVPNIAIHPTVQALLDAITEAKFQTDLAIQQAEKAKADAEKELAVQQGAIKVSQGKVQEELRQRAISAELEKAALESELQVIVQEKANELKEASLAKEVTQAELEVAQLEAMKTLAVDFARARLFQDNPAWLALTIQQAWANAWNSVDKVIVPAGTLPSTVLSPDTDVTTVIPAEPTQP</sequence>
<dbReference type="PROSITE" id="PS51257">
    <property type="entry name" value="PROKAR_LIPOPROTEIN"/>
    <property type="match status" value="1"/>
</dbReference>
<evidence type="ECO:0000256" key="1">
    <source>
        <dbReference type="SAM" id="Coils"/>
    </source>
</evidence>
<gene>
    <name evidence="3" type="ORF">A3D01_02350</name>
</gene>
<comment type="caution">
    <text evidence="3">The sequence shown here is derived from an EMBL/GenBank/DDBJ whole genome shotgun (WGS) entry which is preliminary data.</text>
</comment>
<dbReference type="SUPFAM" id="SSF117892">
    <property type="entry name" value="Band 7/SPFH domain"/>
    <property type="match status" value="1"/>
</dbReference>